<evidence type="ECO:0000256" key="10">
    <source>
        <dbReference type="ARBA" id="ARBA00024220"/>
    </source>
</evidence>
<dbReference type="FunFam" id="3.40.50.300:FF:000074">
    <property type="entry name" value="Multidrug resistance-associated protein 5 isoform 1"/>
    <property type="match status" value="1"/>
</dbReference>
<dbReference type="PROSITE" id="PS00211">
    <property type="entry name" value="ABC_TRANSPORTER_1"/>
    <property type="match status" value="2"/>
</dbReference>
<comment type="similarity">
    <text evidence="2">Belongs to the ABC transporter superfamily. ABCC family. Conjugate transporter (TC 3.A.1.208) subfamily.</text>
</comment>
<keyword evidence="8 12" id="KW-1133">Transmembrane helix</keyword>
<feature type="transmembrane region" description="Helical" evidence="12">
    <location>
        <begin position="310"/>
        <end position="330"/>
    </location>
</feature>
<keyword evidence="16" id="KW-1185">Reference proteome</keyword>
<evidence type="ECO:0000256" key="7">
    <source>
        <dbReference type="ARBA" id="ARBA00022840"/>
    </source>
</evidence>
<comment type="catalytic activity">
    <reaction evidence="11">
        <text>leukotriene C4(in) + ATP + H2O = leukotriene C4(out) + ADP + phosphate + H(+)</text>
        <dbReference type="Rhea" id="RHEA:38963"/>
        <dbReference type="ChEBI" id="CHEBI:15377"/>
        <dbReference type="ChEBI" id="CHEBI:15378"/>
        <dbReference type="ChEBI" id="CHEBI:30616"/>
        <dbReference type="ChEBI" id="CHEBI:43474"/>
        <dbReference type="ChEBI" id="CHEBI:57973"/>
        <dbReference type="ChEBI" id="CHEBI:456216"/>
    </reaction>
    <physiologicalReaction direction="left-to-right" evidence="11">
        <dbReference type="Rhea" id="RHEA:38964"/>
    </physiologicalReaction>
</comment>
<dbReference type="OMA" id="HINTDCE"/>
<dbReference type="PROSITE" id="PS50929">
    <property type="entry name" value="ABC_TM1F"/>
    <property type="match status" value="2"/>
</dbReference>
<dbReference type="GO" id="GO:0015431">
    <property type="term" value="F:ABC-type glutathione S-conjugate transporter activity"/>
    <property type="evidence" value="ECO:0007669"/>
    <property type="project" value="UniProtKB-EC"/>
</dbReference>
<evidence type="ECO:0000259" key="13">
    <source>
        <dbReference type="PROSITE" id="PS50893"/>
    </source>
</evidence>
<dbReference type="OrthoDB" id="6500128at2759"/>
<feature type="transmembrane region" description="Helical" evidence="12">
    <location>
        <begin position="773"/>
        <end position="795"/>
    </location>
</feature>
<evidence type="ECO:0000256" key="11">
    <source>
        <dbReference type="ARBA" id="ARBA00047523"/>
    </source>
</evidence>
<dbReference type="SMART" id="SM00382">
    <property type="entry name" value="AAA"/>
    <property type="match status" value="2"/>
</dbReference>
<feature type="domain" description="ABC transporter" evidence="13">
    <location>
        <begin position="1090"/>
        <end position="1324"/>
    </location>
</feature>
<dbReference type="InterPro" id="IPR011527">
    <property type="entry name" value="ABC1_TM_dom"/>
</dbReference>
<feature type="domain" description="ABC transporter" evidence="13">
    <location>
        <begin position="486"/>
        <end position="711"/>
    </location>
</feature>
<organism evidence="15 16">
    <name type="scientific">Trichoplax adhaerens</name>
    <name type="common">Trichoplax reptans</name>
    <dbReference type="NCBI Taxonomy" id="10228"/>
    <lineage>
        <taxon>Eukaryota</taxon>
        <taxon>Metazoa</taxon>
        <taxon>Placozoa</taxon>
        <taxon>Uniplacotomia</taxon>
        <taxon>Trichoplacea</taxon>
        <taxon>Trichoplacidae</taxon>
        <taxon>Trichoplax</taxon>
    </lineage>
</organism>
<feature type="transmembrane region" description="Helical" evidence="12">
    <location>
        <begin position="205"/>
        <end position="225"/>
    </location>
</feature>
<dbReference type="PANTHER" id="PTHR24223:SF443">
    <property type="entry name" value="MULTIDRUG-RESISTANCE LIKE PROTEIN 1, ISOFORM I"/>
    <property type="match status" value="1"/>
</dbReference>
<dbReference type="InterPro" id="IPR003593">
    <property type="entry name" value="AAA+_ATPase"/>
</dbReference>
<evidence type="ECO:0000256" key="2">
    <source>
        <dbReference type="ARBA" id="ARBA00009726"/>
    </source>
</evidence>
<keyword evidence="6" id="KW-0547">Nucleotide-binding</keyword>
<dbReference type="RefSeq" id="XP_002110552.1">
    <property type="nucleotide sequence ID" value="XM_002110516.1"/>
</dbReference>
<evidence type="ECO:0000256" key="6">
    <source>
        <dbReference type="ARBA" id="ARBA00022741"/>
    </source>
</evidence>
<feature type="transmembrane region" description="Helical" evidence="12">
    <location>
        <begin position="50"/>
        <end position="69"/>
    </location>
</feature>
<evidence type="ECO:0000256" key="1">
    <source>
        <dbReference type="ARBA" id="ARBA00004128"/>
    </source>
</evidence>
<dbReference type="GO" id="GO:0016887">
    <property type="term" value="F:ATP hydrolysis activity"/>
    <property type="evidence" value="ECO:0007669"/>
    <property type="project" value="InterPro"/>
</dbReference>
<feature type="domain" description="ABC transmembrane type-1" evidence="14">
    <location>
        <begin position="171"/>
        <end position="451"/>
    </location>
</feature>
<dbReference type="CDD" id="cd03250">
    <property type="entry name" value="ABCC_MRP_domain1"/>
    <property type="match status" value="1"/>
</dbReference>
<evidence type="ECO:0000259" key="14">
    <source>
        <dbReference type="PROSITE" id="PS50929"/>
    </source>
</evidence>
<feature type="transmembrane region" description="Helical" evidence="12">
    <location>
        <begin position="389"/>
        <end position="413"/>
    </location>
</feature>
<sequence>MRLEKMNGIVSAGFLPLFWFLLLIATSIKIRTLIYNLIVLQAMTPTPFRFVIFTINYCCIVLSFVLSLFSDLDAYESRKFREANRNHQPCPEATASILSRLTFWWMTSLITSGYKKPLVAQNLSSLNECDMSKILGPRFQHEWEKGANKNSKRGKWSLAIALFRTAGRPFIIGGLLKFVNDLLAFLSPQLLRLLINFSSDKSQPIWLGLVLAVSMFLLAVVRSLILQQYFHRCFGAGMKLKTAVTWAVYRKALILSSHSRQKLTTGEIVNLMSVDAQQFIDLTPFLHSIWCSPIQIAIAIYFLYQIMGPSVFAGLAVLILIVPLNAITSAKIQKLQEKQMINKDDRIRLMSEILNGIKVLKLYAWEQSFIKRVLNIRDKELQILRRYGFLYSTLECSWSATGFLVGLATFGTYVLTGQELLASRAFVALSLFSILRFAVGVLPLVVISLVQARVSINRLYDFLISDELDPGSVQQDMPPNYGDSTIVIKNGTFSWSPEDCKGALRKINFQIDRGSLTAIVGHVGSGKSSLLSAILGEMEKKDGNVFVNGSIAYVPQLAWILNDTVKNNILYGTSFNKNEYRKVIEICALKPDLEILPGADETEIGEKGINLSGGQKQRISIARAVYAKRDIYLLDDPLSAVDAHVGKHLFKEVIGPQGRLRDKTRILVTHNLRFLSKVDKIIMLEDGEIIETGTYSELMYRRGAFSDLIQAYANTAENDRDNIIEEINIEPRQLAVVSPAHGAQLVEDESIEVGRVKYSVYTSYIKSFGWKFVIMYLLFEAGDKGCMAGVDAWLALWSSAKNSSVPEIRDFYLGIYGAIGGILIFISLLSTIVILLAGIKASRQLHNNLLDNVLRLPMSFFDTNPMGRVLNRFSKDINTIDEVIPVTIDGFMAQCYVVALILVVVSASTPYFLTVILPLFLLYYFIQRFYIATSRQLRRLESVSRSPIYSFFTESLQGMSVLRAYNSQNRFVKECDTKIDENQMAYYLYISSNRWLSIRLEFIGNLVVLFASLLVVLGRETLPTGIVGLSITYALQMTDELNWMVRQSSDLETNIVAVERVKEYSEITKEASWYVDEENLSSDWPSHGDITFNNFKVRYRADLDLVLKGISCNIRPTEKVGIIGRTGSGKTSLVMALFRIIEAAEGSITIDGVDIAKIGLHTLRSKLSIIPQDPVLFCGTLRNNLDPFEKHSDDELWLALENAHLKTFVSGLDERLEHKISEGGENLSVGQRQLICLARALLRHNKIIILDEATAAVDMETDNLIQGTIRNQFKDCTILTIAHRLNTIMDSDKIMVIDAGKIAEFDSPSRLLSRENSIFLSMAKEANLIETG</sequence>
<dbReference type="EMBL" id="DS985243">
    <property type="protein sequence ID" value="EDV26556.1"/>
    <property type="molecule type" value="Genomic_DNA"/>
</dbReference>
<dbReference type="Pfam" id="PF00005">
    <property type="entry name" value="ABC_tran"/>
    <property type="match status" value="2"/>
</dbReference>
<dbReference type="PROSITE" id="PS50893">
    <property type="entry name" value="ABC_TRANSPORTER_2"/>
    <property type="match status" value="2"/>
</dbReference>
<dbReference type="InterPro" id="IPR050173">
    <property type="entry name" value="ABC_transporter_C-like"/>
</dbReference>
<dbReference type="CDD" id="cd18603">
    <property type="entry name" value="ABC_6TM_MRP1_2_3_6_D2_like"/>
    <property type="match status" value="1"/>
</dbReference>
<dbReference type="FunFam" id="1.20.1560.10:FF:000363">
    <property type="entry name" value="Multidrug resistance-associated protein 1"/>
    <property type="match status" value="1"/>
</dbReference>
<keyword evidence="7" id="KW-0067">ATP-binding</keyword>
<dbReference type="eggNOG" id="KOG0054">
    <property type="taxonomic scope" value="Eukaryota"/>
</dbReference>
<name>B3RSQ0_TRIAD</name>
<dbReference type="PANTHER" id="PTHR24223">
    <property type="entry name" value="ATP-BINDING CASSETTE SUB-FAMILY C"/>
    <property type="match status" value="1"/>
</dbReference>
<feature type="transmembrane region" description="Helical" evidence="12">
    <location>
        <begin position="911"/>
        <end position="931"/>
    </location>
</feature>
<dbReference type="SUPFAM" id="SSF52540">
    <property type="entry name" value="P-loop containing nucleoside triphosphate hydrolases"/>
    <property type="match status" value="2"/>
</dbReference>
<dbReference type="InterPro" id="IPR017871">
    <property type="entry name" value="ABC_transporter-like_CS"/>
</dbReference>
<feature type="domain" description="ABC transmembrane type-1" evidence="14">
    <location>
        <begin position="812"/>
        <end position="1053"/>
    </location>
</feature>
<dbReference type="GO" id="GO:0055085">
    <property type="term" value="P:transmembrane transport"/>
    <property type="evidence" value="ECO:0000318"/>
    <property type="project" value="GO_Central"/>
</dbReference>
<dbReference type="HOGENOM" id="CLU_000604_27_1_1"/>
<dbReference type="CDD" id="cd18595">
    <property type="entry name" value="ABC_6TM_MRP1_2_3_6_D1_like"/>
    <property type="match status" value="1"/>
</dbReference>
<evidence type="ECO:0000313" key="16">
    <source>
        <dbReference type="Proteomes" id="UP000009022"/>
    </source>
</evidence>
<evidence type="ECO:0000256" key="12">
    <source>
        <dbReference type="SAM" id="Phobius"/>
    </source>
</evidence>
<dbReference type="InParanoid" id="B3RSQ0"/>
<keyword evidence="3" id="KW-0813">Transport</keyword>
<evidence type="ECO:0000256" key="8">
    <source>
        <dbReference type="ARBA" id="ARBA00022989"/>
    </source>
</evidence>
<feature type="transmembrane region" description="Helical" evidence="12">
    <location>
        <begin position="425"/>
        <end position="450"/>
    </location>
</feature>
<comment type="subcellular location">
    <subcellularLocation>
        <location evidence="1">Vacuole membrane</location>
        <topology evidence="1">Multi-pass membrane protein</topology>
    </subcellularLocation>
</comment>
<keyword evidence="4 12" id="KW-0812">Transmembrane</keyword>
<keyword evidence="5" id="KW-0677">Repeat</keyword>
<dbReference type="CDD" id="cd03244">
    <property type="entry name" value="ABCC_MRP_domain2"/>
    <property type="match status" value="1"/>
</dbReference>
<feature type="transmembrane region" description="Helical" evidence="12">
    <location>
        <begin position="285"/>
        <end position="304"/>
    </location>
</feature>
<evidence type="ECO:0000256" key="9">
    <source>
        <dbReference type="ARBA" id="ARBA00023136"/>
    </source>
</evidence>
<feature type="transmembrane region" description="Helical" evidence="12">
    <location>
        <begin position="158"/>
        <end position="185"/>
    </location>
</feature>
<dbReference type="SUPFAM" id="SSF90123">
    <property type="entry name" value="ABC transporter transmembrane region"/>
    <property type="match status" value="2"/>
</dbReference>
<dbReference type="Gene3D" id="1.20.1560.10">
    <property type="entry name" value="ABC transporter type 1, transmembrane domain"/>
    <property type="match status" value="2"/>
</dbReference>
<dbReference type="GO" id="GO:0005886">
    <property type="term" value="C:plasma membrane"/>
    <property type="evidence" value="ECO:0000318"/>
    <property type="project" value="GO_Central"/>
</dbReference>
<proteinExistence type="inferred from homology"/>
<dbReference type="EC" id="7.6.2.3" evidence="10"/>
<dbReference type="Gene3D" id="3.40.50.300">
    <property type="entry name" value="P-loop containing nucleotide triphosphate hydrolases"/>
    <property type="match status" value="2"/>
</dbReference>
<dbReference type="InterPro" id="IPR003439">
    <property type="entry name" value="ABC_transporter-like_ATP-bd"/>
</dbReference>
<dbReference type="GO" id="GO:0005524">
    <property type="term" value="F:ATP binding"/>
    <property type="evidence" value="ECO:0007669"/>
    <property type="project" value="UniProtKB-KW"/>
</dbReference>
<dbReference type="FunFam" id="1.20.1560.10:FF:000001">
    <property type="entry name" value="ATP-binding cassette subfamily C member 1"/>
    <property type="match status" value="1"/>
</dbReference>
<dbReference type="InterPro" id="IPR027417">
    <property type="entry name" value="P-loop_NTPase"/>
</dbReference>
<evidence type="ECO:0000313" key="15">
    <source>
        <dbReference type="EMBL" id="EDV26556.1"/>
    </source>
</evidence>
<evidence type="ECO:0000256" key="5">
    <source>
        <dbReference type="ARBA" id="ARBA00022737"/>
    </source>
</evidence>
<protein>
    <recommendedName>
        <fullName evidence="10">ABC-type glutathione-S-conjugate transporter</fullName>
        <ecNumber evidence="10">7.6.2.3</ecNumber>
    </recommendedName>
</protein>
<feature type="transmembrane region" description="Helical" evidence="12">
    <location>
        <begin position="998"/>
        <end position="1017"/>
    </location>
</feature>
<dbReference type="STRING" id="10228.B3RSQ0"/>
<dbReference type="PhylomeDB" id="B3RSQ0"/>
<dbReference type="KEGG" id="tad:TRIADDRAFT_50060"/>
<reference evidence="15 16" key="1">
    <citation type="journal article" date="2008" name="Nature">
        <title>The Trichoplax genome and the nature of placozoans.</title>
        <authorList>
            <person name="Srivastava M."/>
            <person name="Begovic E."/>
            <person name="Chapman J."/>
            <person name="Putnam N.H."/>
            <person name="Hellsten U."/>
            <person name="Kawashima T."/>
            <person name="Kuo A."/>
            <person name="Mitros T."/>
            <person name="Salamov A."/>
            <person name="Carpenter M.L."/>
            <person name="Signorovitch A.Y."/>
            <person name="Moreno M.A."/>
            <person name="Kamm K."/>
            <person name="Grimwood J."/>
            <person name="Schmutz J."/>
            <person name="Shapiro H."/>
            <person name="Grigoriev I.V."/>
            <person name="Buss L.W."/>
            <person name="Schierwater B."/>
            <person name="Dellaporta S.L."/>
            <person name="Rokhsar D.S."/>
        </authorList>
    </citation>
    <scope>NUCLEOTIDE SEQUENCE [LARGE SCALE GENOMIC DNA]</scope>
    <source>
        <strain evidence="15 16">Grell-BS-1999</strain>
    </source>
</reference>
<dbReference type="InterPro" id="IPR036640">
    <property type="entry name" value="ABC1_TM_sf"/>
</dbReference>
<dbReference type="GO" id="GO:0140359">
    <property type="term" value="F:ABC-type transporter activity"/>
    <property type="evidence" value="ECO:0000318"/>
    <property type="project" value="GO_Central"/>
</dbReference>
<feature type="transmembrane region" description="Helical" evidence="12">
    <location>
        <begin position="815"/>
        <end position="839"/>
    </location>
</feature>
<dbReference type="Pfam" id="PF00664">
    <property type="entry name" value="ABC_membrane"/>
    <property type="match status" value="2"/>
</dbReference>
<feature type="transmembrane region" description="Helical" evidence="12">
    <location>
        <begin position="883"/>
        <end position="905"/>
    </location>
</feature>
<dbReference type="FunFam" id="3.40.50.300:FF:000812">
    <property type="entry name" value="multidrug resistance-associated protein 1 isoform X15"/>
    <property type="match status" value="1"/>
</dbReference>
<evidence type="ECO:0000256" key="4">
    <source>
        <dbReference type="ARBA" id="ARBA00022692"/>
    </source>
</evidence>
<keyword evidence="9 12" id="KW-0472">Membrane</keyword>
<dbReference type="CTD" id="6752301"/>
<dbReference type="GeneID" id="6752301"/>
<feature type="transmembrane region" description="Helical" evidence="12">
    <location>
        <begin position="12"/>
        <end position="30"/>
    </location>
</feature>
<accession>B3RSQ0</accession>
<evidence type="ECO:0000256" key="3">
    <source>
        <dbReference type="ARBA" id="ARBA00022448"/>
    </source>
</evidence>
<dbReference type="Proteomes" id="UP000009022">
    <property type="component" value="Unassembled WGS sequence"/>
</dbReference>
<gene>
    <name evidence="15" type="ORF">TRIADDRAFT_50060</name>
</gene>
<dbReference type="GO" id="GO:0005774">
    <property type="term" value="C:vacuolar membrane"/>
    <property type="evidence" value="ECO:0007669"/>
    <property type="project" value="UniProtKB-SubCell"/>
</dbReference>